<evidence type="ECO:0000259" key="3">
    <source>
        <dbReference type="SMART" id="SM00822"/>
    </source>
</evidence>
<dbReference type="InterPro" id="IPR051122">
    <property type="entry name" value="SDR_DHRS6-like"/>
</dbReference>
<dbReference type="PRINTS" id="PR00080">
    <property type="entry name" value="SDRFAMILY"/>
</dbReference>
<dbReference type="InterPro" id="IPR036291">
    <property type="entry name" value="NAD(P)-bd_dom_sf"/>
</dbReference>
<dbReference type="SUPFAM" id="SSF51735">
    <property type="entry name" value="NAD(P)-binding Rossmann-fold domains"/>
    <property type="match status" value="1"/>
</dbReference>
<proteinExistence type="inferred from homology"/>
<dbReference type="CDD" id="cd05233">
    <property type="entry name" value="SDR_c"/>
    <property type="match status" value="1"/>
</dbReference>
<evidence type="ECO:0000313" key="4">
    <source>
        <dbReference type="EMBL" id="SDT11896.1"/>
    </source>
</evidence>
<evidence type="ECO:0000256" key="2">
    <source>
        <dbReference type="ARBA" id="ARBA00023002"/>
    </source>
</evidence>
<evidence type="ECO:0000313" key="5">
    <source>
        <dbReference type="Proteomes" id="UP000243904"/>
    </source>
</evidence>
<dbReference type="AlphaFoldDB" id="A0A1H1XT16"/>
<organism evidence="4 5">
    <name type="scientific">Bradyrhizobium canariense</name>
    <dbReference type="NCBI Taxonomy" id="255045"/>
    <lineage>
        <taxon>Bacteria</taxon>
        <taxon>Pseudomonadati</taxon>
        <taxon>Pseudomonadota</taxon>
        <taxon>Alphaproteobacteria</taxon>
        <taxon>Hyphomicrobiales</taxon>
        <taxon>Nitrobacteraceae</taxon>
        <taxon>Bradyrhizobium</taxon>
    </lineage>
</organism>
<name>A0A1H1XT16_9BRAD</name>
<keyword evidence="2" id="KW-0560">Oxidoreductase</keyword>
<dbReference type="FunFam" id="3.40.50.720:FF:000084">
    <property type="entry name" value="Short-chain dehydrogenase reductase"/>
    <property type="match status" value="1"/>
</dbReference>
<gene>
    <name evidence="4" type="ORF">SAMN05444158_4452</name>
</gene>
<dbReference type="InterPro" id="IPR057326">
    <property type="entry name" value="KR_dom"/>
</dbReference>
<dbReference type="Gene3D" id="3.40.50.720">
    <property type="entry name" value="NAD(P)-binding Rossmann-like Domain"/>
    <property type="match status" value="1"/>
</dbReference>
<evidence type="ECO:0000256" key="1">
    <source>
        <dbReference type="ARBA" id="ARBA00006484"/>
    </source>
</evidence>
<dbReference type="PROSITE" id="PS00061">
    <property type="entry name" value="ADH_SHORT"/>
    <property type="match status" value="1"/>
</dbReference>
<protein>
    <submittedName>
        <fullName evidence="4">NAD(P)-dependent dehydrogenase, short-chain alcohol dehydrogenase family</fullName>
    </submittedName>
</protein>
<dbReference type="PANTHER" id="PTHR43477:SF1">
    <property type="entry name" value="DIHYDROANTICAPSIN 7-DEHYDROGENASE"/>
    <property type="match status" value="1"/>
</dbReference>
<reference evidence="5" key="1">
    <citation type="submission" date="2016-10" db="EMBL/GenBank/DDBJ databases">
        <authorList>
            <person name="Varghese N."/>
            <person name="Submissions S."/>
        </authorList>
    </citation>
    <scope>NUCLEOTIDE SEQUENCE [LARGE SCALE GENOMIC DNA]</scope>
    <source>
        <strain evidence="5">GAS369</strain>
    </source>
</reference>
<dbReference type="PRINTS" id="PR00081">
    <property type="entry name" value="GDHRDH"/>
</dbReference>
<dbReference type="InterPro" id="IPR002347">
    <property type="entry name" value="SDR_fam"/>
</dbReference>
<dbReference type="Proteomes" id="UP000243904">
    <property type="component" value="Chromosome I"/>
</dbReference>
<dbReference type="PANTHER" id="PTHR43477">
    <property type="entry name" value="DIHYDROANTICAPSIN 7-DEHYDROGENASE"/>
    <property type="match status" value="1"/>
</dbReference>
<dbReference type="SMART" id="SM00822">
    <property type="entry name" value="PKS_KR"/>
    <property type="match status" value="1"/>
</dbReference>
<feature type="domain" description="Ketoreductase" evidence="3">
    <location>
        <begin position="7"/>
        <end position="181"/>
    </location>
</feature>
<dbReference type="GO" id="GO:0016491">
    <property type="term" value="F:oxidoreductase activity"/>
    <property type="evidence" value="ECO:0007669"/>
    <property type="project" value="UniProtKB-KW"/>
</dbReference>
<dbReference type="EMBL" id="LT629750">
    <property type="protein sequence ID" value="SDT11896.1"/>
    <property type="molecule type" value="Genomic_DNA"/>
</dbReference>
<comment type="similarity">
    <text evidence="1">Belongs to the short-chain dehydrogenases/reductases (SDR) family.</text>
</comment>
<dbReference type="Pfam" id="PF13561">
    <property type="entry name" value="adh_short_C2"/>
    <property type="match status" value="1"/>
</dbReference>
<keyword evidence="5" id="KW-1185">Reference proteome</keyword>
<sequence length="248" mass="25320">MAKLDGKIALISGGTSGIGAETAKLFQSEGATVVVTGSSKRSVEAAKAALPRIEVLLSDASNVAATKALVDQVNAKHGRIDVLFVNAGIAKFSPIEQVDEAFYDSQFNINVKGAFFLIKHAIPIIPDGGAIILTASVAGANGGLGGSTIYGSTKAALRSFGRTIAKELTPRGIRVNTISPGPIVTPILDKGGLTPAQKDNFIEGAKTRIPLGRTGTAAEVAAAALYLAADATYTTGAELFVDGGLIDL</sequence>
<dbReference type="InterPro" id="IPR020904">
    <property type="entry name" value="Sc_DH/Rdtase_CS"/>
</dbReference>
<accession>A0A1H1XT16</accession>
<dbReference type="RefSeq" id="WP_100384379.1">
    <property type="nucleotide sequence ID" value="NZ_LT629750.1"/>
</dbReference>